<dbReference type="EMBL" id="OU466861">
    <property type="protein sequence ID" value="CAH2066272.1"/>
    <property type="molecule type" value="Genomic_DNA"/>
</dbReference>
<evidence type="ECO:0000313" key="2">
    <source>
        <dbReference type="EMBL" id="CAH2066272.1"/>
    </source>
</evidence>
<name>A0AAU9SHH2_THLAR</name>
<keyword evidence="3" id="KW-1185">Reference proteome</keyword>
<evidence type="ECO:0000256" key="1">
    <source>
        <dbReference type="SAM" id="MobiDB-lite"/>
    </source>
</evidence>
<evidence type="ECO:0008006" key="4">
    <source>
        <dbReference type="Google" id="ProtNLM"/>
    </source>
</evidence>
<accession>A0AAU9SHH2</accession>
<dbReference type="Proteomes" id="UP000836841">
    <property type="component" value="Chromosome 5"/>
</dbReference>
<dbReference type="PANTHER" id="PTHR14379">
    <property type="entry name" value="LIMKAIN B LKAP"/>
    <property type="match status" value="1"/>
</dbReference>
<evidence type="ECO:0000313" key="3">
    <source>
        <dbReference type="Proteomes" id="UP000836841"/>
    </source>
</evidence>
<proteinExistence type="predicted"/>
<reference evidence="2 3" key="1">
    <citation type="submission" date="2022-03" db="EMBL/GenBank/DDBJ databases">
        <authorList>
            <person name="Nunn A."/>
            <person name="Chopra R."/>
            <person name="Nunn A."/>
            <person name="Contreras Garrido A."/>
        </authorList>
    </citation>
    <scope>NUCLEOTIDE SEQUENCE [LARGE SCALE GENOMIC DNA]</scope>
</reference>
<gene>
    <name evidence="2" type="ORF">TAV2_LOCUS17281</name>
</gene>
<feature type="non-terminal residue" evidence="2">
    <location>
        <position position="183"/>
    </location>
</feature>
<organism evidence="2 3">
    <name type="scientific">Thlaspi arvense</name>
    <name type="common">Field penny-cress</name>
    <dbReference type="NCBI Taxonomy" id="13288"/>
    <lineage>
        <taxon>Eukaryota</taxon>
        <taxon>Viridiplantae</taxon>
        <taxon>Streptophyta</taxon>
        <taxon>Embryophyta</taxon>
        <taxon>Tracheophyta</taxon>
        <taxon>Spermatophyta</taxon>
        <taxon>Magnoliopsida</taxon>
        <taxon>eudicotyledons</taxon>
        <taxon>Gunneridae</taxon>
        <taxon>Pentapetalae</taxon>
        <taxon>rosids</taxon>
        <taxon>malvids</taxon>
        <taxon>Brassicales</taxon>
        <taxon>Brassicaceae</taxon>
        <taxon>Thlaspideae</taxon>
        <taxon>Thlaspi</taxon>
    </lineage>
</organism>
<dbReference type="InterPro" id="IPR024768">
    <property type="entry name" value="Marf1"/>
</dbReference>
<dbReference type="PANTHER" id="PTHR14379:SF3">
    <property type="entry name" value="MEIOSIS REGULATOR AND MRNA STABILITY FACTOR 1"/>
    <property type="match status" value="1"/>
</dbReference>
<dbReference type="GO" id="GO:0010468">
    <property type="term" value="P:regulation of gene expression"/>
    <property type="evidence" value="ECO:0007669"/>
    <property type="project" value="InterPro"/>
</dbReference>
<sequence length="183" mass="20825">HITSGLRPLHIIWDWEYCPIPYSTSAKGLYDKVSSFFKAKNYEVCGFEGFGDTNKLNHSKYDELQKEGKIILHHIDKSEARLTFLQSLCDMLPPSPLVIITGNRNFLGIFQALKERKFGIGSNVKNGRWEVKKRKALRMRREREAEAETASGGGAPEAEEGETSEDRKKAKMVKSENEEDAEM</sequence>
<feature type="compositionally biased region" description="Basic and acidic residues" evidence="1">
    <location>
        <begin position="164"/>
        <end position="176"/>
    </location>
</feature>
<dbReference type="GO" id="GO:0005777">
    <property type="term" value="C:peroxisome"/>
    <property type="evidence" value="ECO:0007669"/>
    <property type="project" value="InterPro"/>
</dbReference>
<dbReference type="AlphaFoldDB" id="A0AAU9SHH2"/>
<feature type="region of interest" description="Disordered" evidence="1">
    <location>
        <begin position="135"/>
        <end position="183"/>
    </location>
</feature>
<protein>
    <recommendedName>
        <fullName evidence="4">NYN domain-containing protein</fullName>
    </recommendedName>
</protein>